<gene>
    <name evidence="1" type="ORF">GRJ2_001261900</name>
</gene>
<proteinExistence type="predicted"/>
<dbReference type="AlphaFoldDB" id="A0ABC9WRQ9"/>
<evidence type="ECO:0000313" key="2">
    <source>
        <dbReference type="Proteomes" id="UP001623348"/>
    </source>
</evidence>
<organism evidence="1 2">
    <name type="scientific">Grus japonensis</name>
    <name type="common">Japanese crane</name>
    <name type="synonym">Red-crowned crane</name>
    <dbReference type="NCBI Taxonomy" id="30415"/>
    <lineage>
        <taxon>Eukaryota</taxon>
        <taxon>Metazoa</taxon>
        <taxon>Chordata</taxon>
        <taxon>Craniata</taxon>
        <taxon>Vertebrata</taxon>
        <taxon>Euteleostomi</taxon>
        <taxon>Archelosauria</taxon>
        <taxon>Archosauria</taxon>
        <taxon>Dinosauria</taxon>
        <taxon>Saurischia</taxon>
        <taxon>Theropoda</taxon>
        <taxon>Coelurosauria</taxon>
        <taxon>Aves</taxon>
        <taxon>Neognathae</taxon>
        <taxon>Neoaves</taxon>
        <taxon>Gruiformes</taxon>
        <taxon>Gruidae</taxon>
        <taxon>Grus</taxon>
    </lineage>
</organism>
<keyword evidence="2" id="KW-1185">Reference proteome</keyword>
<accession>A0ABC9WRQ9</accession>
<name>A0ABC9WRQ9_GRUJA</name>
<sequence length="141" mass="15087">MGGDDHFPGPAGHTVSDTSQDALGLLGHLGTLLAHVQPAVNHHPQVLFCWAAFQPLFPKPVALYGVVVTPVQDPALSLVEPHTIGLGPLIQPVQIPLSSLSTLKQINTPTQLGVICKLTEGALDLLVQIIDKDIKENWPQY</sequence>
<dbReference type="EMBL" id="BAAFJT010000004">
    <property type="protein sequence ID" value="GAB0187966.1"/>
    <property type="molecule type" value="Genomic_DNA"/>
</dbReference>
<dbReference type="Proteomes" id="UP001623348">
    <property type="component" value="Unassembled WGS sequence"/>
</dbReference>
<protein>
    <submittedName>
        <fullName evidence="1">Uncharacterized protein</fullName>
    </submittedName>
</protein>
<evidence type="ECO:0000313" key="1">
    <source>
        <dbReference type="EMBL" id="GAB0187966.1"/>
    </source>
</evidence>
<reference evidence="1 2" key="1">
    <citation type="submission" date="2024-06" db="EMBL/GenBank/DDBJ databases">
        <title>The draft genome of Grus japonensis, version 3.</title>
        <authorList>
            <person name="Nabeshima K."/>
            <person name="Suzuki S."/>
            <person name="Onuma M."/>
        </authorList>
    </citation>
    <scope>NUCLEOTIDE SEQUENCE [LARGE SCALE GENOMIC DNA]</scope>
    <source>
        <strain evidence="1 2">451A</strain>
    </source>
</reference>
<comment type="caution">
    <text evidence="1">The sequence shown here is derived from an EMBL/GenBank/DDBJ whole genome shotgun (WGS) entry which is preliminary data.</text>
</comment>